<dbReference type="NCBIfam" id="NF002378">
    <property type="entry name" value="PRK01372.1"/>
    <property type="match status" value="1"/>
</dbReference>
<evidence type="ECO:0000256" key="9">
    <source>
        <dbReference type="ARBA" id="ARBA00022960"/>
    </source>
</evidence>
<dbReference type="PANTHER" id="PTHR23132">
    <property type="entry name" value="D-ALANINE--D-ALANINE LIGASE"/>
    <property type="match status" value="1"/>
</dbReference>
<dbReference type="PROSITE" id="PS00843">
    <property type="entry name" value="DALA_DALA_LIGASE_1"/>
    <property type="match status" value="1"/>
</dbReference>
<keyword evidence="6 14" id="KW-0547">Nucleotide-binding</keyword>
<comment type="subcellular location">
    <subcellularLocation>
        <location evidence="13">Cytoplasm</location>
    </subcellularLocation>
</comment>
<dbReference type="NCBIfam" id="NF002528">
    <property type="entry name" value="PRK01966.1-4"/>
    <property type="match status" value="1"/>
</dbReference>
<dbReference type="Proteomes" id="UP001500192">
    <property type="component" value="Unassembled WGS sequence"/>
</dbReference>
<keyword evidence="13" id="KW-0963">Cytoplasm</keyword>
<dbReference type="InterPro" id="IPR011095">
    <property type="entry name" value="Dala_Dala_lig_C"/>
</dbReference>
<dbReference type="InterPro" id="IPR013815">
    <property type="entry name" value="ATP_grasp_subdomain_1"/>
</dbReference>
<dbReference type="RefSeq" id="WP_346054714.1">
    <property type="nucleotide sequence ID" value="NZ_BAABIB010000079.1"/>
</dbReference>
<dbReference type="InterPro" id="IPR016185">
    <property type="entry name" value="PreATP-grasp_dom_sf"/>
</dbReference>
<comment type="cofactor">
    <cofactor evidence="1">
        <name>Mn(2+)</name>
        <dbReference type="ChEBI" id="CHEBI:29035"/>
    </cofactor>
</comment>
<dbReference type="Gene3D" id="3.30.470.20">
    <property type="entry name" value="ATP-grasp fold, B domain"/>
    <property type="match status" value="1"/>
</dbReference>
<accession>A0ABP9QVE4</accession>
<dbReference type="SUPFAM" id="SSF52440">
    <property type="entry name" value="PreATP-grasp domain"/>
    <property type="match status" value="1"/>
</dbReference>
<keyword evidence="7 14" id="KW-0067">ATP-binding</keyword>
<evidence type="ECO:0000256" key="5">
    <source>
        <dbReference type="ARBA" id="ARBA00022723"/>
    </source>
</evidence>
<dbReference type="HAMAP" id="MF_00047">
    <property type="entry name" value="Dala_Dala_lig"/>
    <property type="match status" value="1"/>
</dbReference>
<evidence type="ECO:0000256" key="2">
    <source>
        <dbReference type="ARBA" id="ARBA00001946"/>
    </source>
</evidence>
<keyword evidence="12 13" id="KW-0961">Cell wall biogenesis/degradation</keyword>
<dbReference type="PROSITE" id="PS50975">
    <property type="entry name" value="ATP_GRASP"/>
    <property type="match status" value="1"/>
</dbReference>
<evidence type="ECO:0000256" key="3">
    <source>
        <dbReference type="ARBA" id="ARBA00010871"/>
    </source>
</evidence>
<dbReference type="PANTHER" id="PTHR23132:SF25">
    <property type="entry name" value="D-ALANINE--D-ALANINE LIGASE A"/>
    <property type="match status" value="1"/>
</dbReference>
<dbReference type="SUPFAM" id="SSF56059">
    <property type="entry name" value="Glutathione synthetase ATP-binding domain-like"/>
    <property type="match status" value="1"/>
</dbReference>
<dbReference type="PIRSF" id="PIRSF039102">
    <property type="entry name" value="Ddl/VanB"/>
    <property type="match status" value="1"/>
</dbReference>
<protein>
    <recommendedName>
        <fullName evidence="13">D-alanine--D-alanine ligase</fullName>
        <ecNumber evidence="13">6.3.2.4</ecNumber>
    </recommendedName>
    <alternativeName>
        <fullName evidence="13">D-Ala-D-Ala ligase</fullName>
    </alternativeName>
    <alternativeName>
        <fullName evidence="13">D-alanylalanine synthetase</fullName>
    </alternativeName>
</protein>
<dbReference type="Pfam" id="PF07478">
    <property type="entry name" value="Dala_Dala_lig_C"/>
    <property type="match status" value="1"/>
</dbReference>
<evidence type="ECO:0000256" key="14">
    <source>
        <dbReference type="PROSITE-ProRule" id="PRU00409"/>
    </source>
</evidence>
<comment type="cofactor">
    <cofactor evidence="2">
        <name>Mg(2+)</name>
        <dbReference type="ChEBI" id="CHEBI:18420"/>
    </cofactor>
</comment>
<evidence type="ECO:0000313" key="16">
    <source>
        <dbReference type="EMBL" id="GAA5167896.1"/>
    </source>
</evidence>
<evidence type="ECO:0000256" key="1">
    <source>
        <dbReference type="ARBA" id="ARBA00001936"/>
    </source>
</evidence>
<dbReference type="Gene3D" id="3.30.1490.20">
    <property type="entry name" value="ATP-grasp fold, A domain"/>
    <property type="match status" value="1"/>
</dbReference>
<dbReference type="InterPro" id="IPR000291">
    <property type="entry name" value="D-Ala_lig_Van_CS"/>
</dbReference>
<evidence type="ECO:0000256" key="11">
    <source>
        <dbReference type="ARBA" id="ARBA00023211"/>
    </source>
</evidence>
<evidence type="ECO:0000313" key="17">
    <source>
        <dbReference type="Proteomes" id="UP001500192"/>
    </source>
</evidence>
<organism evidence="16 17">
    <name type="scientific">Amycolatopsis dongchuanensis</name>
    <dbReference type="NCBI Taxonomy" id="1070866"/>
    <lineage>
        <taxon>Bacteria</taxon>
        <taxon>Bacillati</taxon>
        <taxon>Actinomycetota</taxon>
        <taxon>Actinomycetes</taxon>
        <taxon>Pseudonocardiales</taxon>
        <taxon>Pseudonocardiaceae</taxon>
        <taxon>Amycolatopsis</taxon>
    </lineage>
</organism>
<evidence type="ECO:0000256" key="13">
    <source>
        <dbReference type="HAMAP-Rule" id="MF_00047"/>
    </source>
</evidence>
<keyword evidence="17" id="KW-1185">Reference proteome</keyword>
<keyword evidence="5" id="KW-0479">Metal-binding</keyword>
<name>A0ABP9QVE4_9PSEU</name>
<comment type="function">
    <text evidence="13">Cell wall formation.</text>
</comment>
<dbReference type="GO" id="GO:0016874">
    <property type="term" value="F:ligase activity"/>
    <property type="evidence" value="ECO:0007669"/>
    <property type="project" value="UniProtKB-KW"/>
</dbReference>
<gene>
    <name evidence="13" type="primary">ddl</name>
    <name evidence="16" type="ORF">GCM10023214_42810</name>
</gene>
<evidence type="ECO:0000256" key="4">
    <source>
        <dbReference type="ARBA" id="ARBA00022598"/>
    </source>
</evidence>
<keyword evidence="8" id="KW-0460">Magnesium</keyword>
<evidence type="ECO:0000256" key="7">
    <source>
        <dbReference type="ARBA" id="ARBA00022840"/>
    </source>
</evidence>
<evidence type="ECO:0000256" key="12">
    <source>
        <dbReference type="ARBA" id="ARBA00023316"/>
    </source>
</evidence>
<dbReference type="EMBL" id="BAABIB010000079">
    <property type="protein sequence ID" value="GAA5167896.1"/>
    <property type="molecule type" value="Genomic_DNA"/>
</dbReference>
<evidence type="ECO:0000256" key="6">
    <source>
        <dbReference type="ARBA" id="ARBA00022741"/>
    </source>
</evidence>
<comment type="similarity">
    <text evidence="3 13">Belongs to the D-alanine--D-alanine ligase family.</text>
</comment>
<dbReference type="Pfam" id="PF01820">
    <property type="entry name" value="Dala_Dala_lig_N"/>
    <property type="match status" value="1"/>
</dbReference>
<dbReference type="Gene3D" id="3.40.50.20">
    <property type="match status" value="1"/>
</dbReference>
<comment type="pathway">
    <text evidence="13">Cell wall biogenesis; peptidoglycan biosynthesis.</text>
</comment>
<dbReference type="InterPro" id="IPR011761">
    <property type="entry name" value="ATP-grasp"/>
</dbReference>
<comment type="caution">
    <text evidence="16">The sequence shown here is derived from an EMBL/GenBank/DDBJ whole genome shotgun (WGS) entry which is preliminary data.</text>
</comment>
<dbReference type="InterPro" id="IPR005905">
    <property type="entry name" value="D_ala_D_ala"/>
</dbReference>
<comment type="catalytic activity">
    <reaction evidence="13">
        <text>2 D-alanine + ATP = D-alanyl-D-alanine + ADP + phosphate + H(+)</text>
        <dbReference type="Rhea" id="RHEA:11224"/>
        <dbReference type="ChEBI" id="CHEBI:15378"/>
        <dbReference type="ChEBI" id="CHEBI:30616"/>
        <dbReference type="ChEBI" id="CHEBI:43474"/>
        <dbReference type="ChEBI" id="CHEBI:57416"/>
        <dbReference type="ChEBI" id="CHEBI:57822"/>
        <dbReference type="ChEBI" id="CHEBI:456216"/>
        <dbReference type="EC" id="6.3.2.4"/>
    </reaction>
</comment>
<proteinExistence type="inferred from homology"/>
<evidence type="ECO:0000256" key="10">
    <source>
        <dbReference type="ARBA" id="ARBA00022984"/>
    </source>
</evidence>
<keyword evidence="10 13" id="KW-0573">Peptidoglycan synthesis</keyword>
<sequence length="374" mass="39279">MADRITLAVLFGGRSGEHEISCQSAASIFVNLDRGRYDVLPVKIQPSGRWTVGQDEPALAGRGSEDALDWLRTTFPEDTTATPAASIAAALTAMSAADLVFPALHGPYGEDGTVQSLLSLAGLPYLGNGVLASALGMDKEFTKKVLTGAGLTVAPGAVLRPGDELSEADRERLGLPVFVKPARAGSSLGVSKVASWDELPAALATARLSDGKVLVEAAVPGREVDIGVLEVPGGGLRVSPPLEILTGEVFFDYQAKYADASTVLDVPASIDPAIEAAMGEQALRAFRALDCRGLLRVDFFVGEDGGLVVNEVNTFPGFTSHSQYPAMWDATGLSYPRLIDALVDAALWYHEESAVDTATLGPANRNARFPSNGR</sequence>
<keyword evidence="4 13" id="KW-0436">Ligase</keyword>
<feature type="domain" description="ATP-grasp" evidence="15">
    <location>
        <begin position="143"/>
        <end position="344"/>
    </location>
</feature>
<keyword evidence="9 13" id="KW-0133">Cell shape</keyword>
<dbReference type="EC" id="6.3.2.4" evidence="13"/>
<keyword evidence="11" id="KW-0464">Manganese</keyword>
<evidence type="ECO:0000256" key="8">
    <source>
        <dbReference type="ARBA" id="ARBA00022842"/>
    </source>
</evidence>
<reference evidence="17" key="1">
    <citation type="journal article" date="2019" name="Int. J. Syst. Evol. Microbiol.">
        <title>The Global Catalogue of Microorganisms (GCM) 10K type strain sequencing project: providing services to taxonomists for standard genome sequencing and annotation.</title>
        <authorList>
            <consortium name="The Broad Institute Genomics Platform"/>
            <consortium name="The Broad Institute Genome Sequencing Center for Infectious Disease"/>
            <person name="Wu L."/>
            <person name="Ma J."/>
        </authorList>
    </citation>
    <scope>NUCLEOTIDE SEQUENCE [LARGE SCALE GENOMIC DNA]</scope>
    <source>
        <strain evidence="17">JCM 18054</strain>
    </source>
</reference>
<dbReference type="NCBIfam" id="TIGR01205">
    <property type="entry name" value="D_ala_D_alaTIGR"/>
    <property type="match status" value="1"/>
</dbReference>
<evidence type="ECO:0000259" key="15">
    <source>
        <dbReference type="PROSITE" id="PS50975"/>
    </source>
</evidence>
<dbReference type="InterPro" id="IPR011127">
    <property type="entry name" value="Dala_Dala_lig_N"/>
</dbReference>